<reference evidence="6" key="1">
    <citation type="journal article" date="2019" name="Int. J. Syst. Evol. Microbiol.">
        <title>The Global Catalogue of Microorganisms (GCM) 10K type strain sequencing project: providing services to taxonomists for standard genome sequencing and annotation.</title>
        <authorList>
            <consortium name="The Broad Institute Genomics Platform"/>
            <consortium name="The Broad Institute Genome Sequencing Center for Infectious Disease"/>
            <person name="Wu L."/>
            <person name="Ma J."/>
        </authorList>
    </citation>
    <scope>NUCLEOTIDE SEQUENCE [LARGE SCALE GENOMIC DNA]</scope>
    <source>
        <strain evidence="6">CGMCC 1.15180</strain>
    </source>
</reference>
<keyword evidence="6" id="KW-1185">Reference proteome</keyword>
<dbReference type="PANTHER" id="PTHR43179">
    <property type="entry name" value="RHAMNOSYLTRANSFERASE WBBL"/>
    <property type="match status" value="1"/>
</dbReference>
<dbReference type="Gene3D" id="3.90.550.10">
    <property type="entry name" value="Spore Coat Polysaccharide Biosynthesis Protein SpsA, Chain A"/>
    <property type="match status" value="1"/>
</dbReference>
<organism evidence="5 6">
    <name type="scientific">Belliella marina</name>
    <dbReference type="NCBI Taxonomy" id="1644146"/>
    <lineage>
        <taxon>Bacteria</taxon>
        <taxon>Pseudomonadati</taxon>
        <taxon>Bacteroidota</taxon>
        <taxon>Cytophagia</taxon>
        <taxon>Cytophagales</taxon>
        <taxon>Cyclobacteriaceae</taxon>
        <taxon>Belliella</taxon>
    </lineage>
</organism>
<comment type="similarity">
    <text evidence="1">Belongs to the glycosyltransferase 2 family.</text>
</comment>
<dbReference type="RefSeq" id="WP_376887400.1">
    <property type="nucleotide sequence ID" value="NZ_JBHUHR010000040.1"/>
</dbReference>
<protein>
    <submittedName>
        <fullName evidence="5">Glycosyltransferase family 2 protein</fullName>
        <ecNumber evidence="5">2.4.-.-</ecNumber>
    </submittedName>
</protein>
<evidence type="ECO:0000256" key="3">
    <source>
        <dbReference type="ARBA" id="ARBA00022679"/>
    </source>
</evidence>
<dbReference type="PANTHER" id="PTHR43179:SF12">
    <property type="entry name" value="GALACTOFURANOSYLTRANSFERASE GLFT2"/>
    <property type="match status" value="1"/>
</dbReference>
<gene>
    <name evidence="5" type="ORF">ACFSKL_16310</name>
</gene>
<keyword evidence="3 5" id="KW-0808">Transferase</keyword>
<accession>A0ABW4VNT5</accession>
<dbReference type="EMBL" id="JBHUHR010000040">
    <property type="protein sequence ID" value="MFD2036369.1"/>
    <property type="molecule type" value="Genomic_DNA"/>
</dbReference>
<proteinExistence type="inferred from homology"/>
<sequence>MPSICAIVVTFNRINILKENIENIFSQSLKISHLIVVDNGSSDGTLDYLKSHENPNLSLVSLDENLGFGAGLQKGMSYAQINFEPDYYWLLDDDSYPSSDLLKFIYFKSLEIDSIGIYGLSGYLHKKGIPKRPEKTISGYQIVDFVLVDNALIPCEIVNIIGFVSPDFFMMCEDYEYCQRAKDFGFPVYILFSENEELVNRLHLGSQKNSTSLIWRGYYHTRNHILILKQYYSNKKLIGLINRHFKIILHALIFGPYRLKKFRYRILGLWHGLIGVKGKTIDPKNF</sequence>
<name>A0ABW4VNT5_9BACT</name>
<evidence type="ECO:0000256" key="1">
    <source>
        <dbReference type="ARBA" id="ARBA00006739"/>
    </source>
</evidence>
<dbReference type="InterPro" id="IPR001173">
    <property type="entry name" value="Glyco_trans_2-like"/>
</dbReference>
<evidence type="ECO:0000313" key="5">
    <source>
        <dbReference type="EMBL" id="MFD2036369.1"/>
    </source>
</evidence>
<dbReference type="InterPro" id="IPR029044">
    <property type="entry name" value="Nucleotide-diphossugar_trans"/>
</dbReference>
<dbReference type="SUPFAM" id="SSF53448">
    <property type="entry name" value="Nucleotide-diphospho-sugar transferases"/>
    <property type="match status" value="1"/>
</dbReference>
<evidence type="ECO:0000259" key="4">
    <source>
        <dbReference type="Pfam" id="PF00535"/>
    </source>
</evidence>
<feature type="domain" description="Glycosyltransferase 2-like" evidence="4">
    <location>
        <begin position="6"/>
        <end position="103"/>
    </location>
</feature>
<evidence type="ECO:0000256" key="2">
    <source>
        <dbReference type="ARBA" id="ARBA00022676"/>
    </source>
</evidence>
<evidence type="ECO:0000313" key="6">
    <source>
        <dbReference type="Proteomes" id="UP001597361"/>
    </source>
</evidence>
<keyword evidence="2 5" id="KW-0328">Glycosyltransferase</keyword>
<dbReference type="Pfam" id="PF00535">
    <property type="entry name" value="Glycos_transf_2"/>
    <property type="match status" value="1"/>
</dbReference>
<dbReference type="GO" id="GO:0016757">
    <property type="term" value="F:glycosyltransferase activity"/>
    <property type="evidence" value="ECO:0007669"/>
    <property type="project" value="UniProtKB-KW"/>
</dbReference>
<dbReference type="EC" id="2.4.-.-" evidence="5"/>
<comment type="caution">
    <text evidence="5">The sequence shown here is derived from an EMBL/GenBank/DDBJ whole genome shotgun (WGS) entry which is preliminary data.</text>
</comment>
<dbReference type="Proteomes" id="UP001597361">
    <property type="component" value="Unassembled WGS sequence"/>
</dbReference>